<dbReference type="RefSeq" id="WP_225398666.1">
    <property type="nucleotide sequence ID" value="NZ_JAYJJQ010000012.1"/>
</dbReference>
<reference evidence="2 3" key="1">
    <citation type="submission" date="2023-12" db="EMBL/GenBank/DDBJ databases">
        <title>Description of new species of Mycobacterium terrae complex isolated from sewage at the Sao Paulo Zoological Park Foundation in Brazil.</title>
        <authorList>
            <person name="Romagnoli C.L."/>
            <person name="Conceicao E.C."/>
            <person name="Machado E."/>
            <person name="Barreto L.B.P.F."/>
            <person name="Sharma A."/>
            <person name="Silva N.M."/>
            <person name="Marques L.E."/>
            <person name="Juliana M.A."/>
            <person name="Lourenco M.C.S."/>
            <person name="Digiampietri L.A."/>
            <person name="Suffys P.N."/>
            <person name="Viana-Niero C."/>
        </authorList>
    </citation>
    <scope>NUCLEOTIDE SEQUENCE [LARGE SCALE GENOMIC DNA]</scope>
    <source>
        <strain evidence="2 3">MYC017</strain>
    </source>
</reference>
<dbReference type="Proteomes" id="UP001299283">
    <property type="component" value="Unassembled WGS sequence"/>
</dbReference>
<sequence length="229" mass="24266">MTVPTTVVLVHGGWHGPWCWEPIVPGLEQRGLDVVAVQLPMRTLDEDAAIVCDAVAEAKRRGRVCVVGHSYAGQVVNAAGHGADRLVYVAAMDPDQGQSIFEALGEGLAAIPGLVFDDGNIVFTRDTIPAFYGCCDDTVGEWAFGQLRPFAAECATTPLAVPPAWRSVPALYVICSQDLALAPEYQRARAALKARSLELTADHSAFCSATADLTTAIADQALSTDQTSP</sequence>
<accession>A0ABU5YYV2</accession>
<comment type="caution">
    <text evidence="2">The sequence shown here is derived from an EMBL/GenBank/DDBJ whole genome shotgun (WGS) entry which is preliminary data.</text>
</comment>
<evidence type="ECO:0000259" key="1">
    <source>
        <dbReference type="Pfam" id="PF12697"/>
    </source>
</evidence>
<dbReference type="InterPro" id="IPR029058">
    <property type="entry name" value="AB_hydrolase_fold"/>
</dbReference>
<dbReference type="InterPro" id="IPR052897">
    <property type="entry name" value="Sec-Metab_Biosynth_Hydrolase"/>
</dbReference>
<gene>
    <name evidence="2" type="ORF">K5L39_13970</name>
</gene>
<keyword evidence="3" id="KW-1185">Reference proteome</keyword>
<protein>
    <submittedName>
        <fullName evidence="2">Alpha/beta hydrolase</fullName>
    </submittedName>
</protein>
<proteinExistence type="predicted"/>
<dbReference type="PANTHER" id="PTHR37017">
    <property type="entry name" value="AB HYDROLASE-1 DOMAIN-CONTAINING PROTEIN-RELATED"/>
    <property type="match status" value="1"/>
</dbReference>
<evidence type="ECO:0000313" key="2">
    <source>
        <dbReference type="EMBL" id="MEB3070293.1"/>
    </source>
</evidence>
<dbReference type="EMBL" id="JAYJJQ010000012">
    <property type="protein sequence ID" value="MEB3070293.1"/>
    <property type="molecule type" value="Genomic_DNA"/>
</dbReference>
<dbReference type="SUPFAM" id="SSF53474">
    <property type="entry name" value="alpha/beta-Hydrolases"/>
    <property type="match status" value="1"/>
</dbReference>
<dbReference type="GO" id="GO:0016787">
    <property type="term" value="F:hydrolase activity"/>
    <property type="evidence" value="ECO:0007669"/>
    <property type="project" value="UniProtKB-KW"/>
</dbReference>
<dbReference type="InterPro" id="IPR000073">
    <property type="entry name" value="AB_hydrolase_1"/>
</dbReference>
<evidence type="ECO:0000313" key="3">
    <source>
        <dbReference type="Proteomes" id="UP001299283"/>
    </source>
</evidence>
<dbReference type="Gene3D" id="3.40.50.1820">
    <property type="entry name" value="alpha/beta hydrolase"/>
    <property type="match status" value="1"/>
</dbReference>
<dbReference type="PANTHER" id="PTHR37017:SF11">
    <property type="entry name" value="ESTERASE_LIPASE_THIOESTERASE DOMAIN-CONTAINING PROTEIN"/>
    <property type="match status" value="1"/>
</dbReference>
<feature type="domain" description="AB hydrolase-1" evidence="1">
    <location>
        <begin position="7"/>
        <end position="203"/>
    </location>
</feature>
<organism evidence="2 3">
    <name type="scientific">[Mycobacterium] vasticus</name>
    <dbReference type="NCBI Taxonomy" id="2875777"/>
    <lineage>
        <taxon>Bacteria</taxon>
        <taxon>Bacillati</taxon>
        <taxon>Actinomycetota</taxon>
        <taxon>Actinomycetes</taxon>
        <taxon>Mycobacteriales</taxon>
        <taxon>Mycobacteriaceae</taxon>
        <taxon>Mycolicibacter</taxon>
    </lineage>
</organism>
<keyword evidence="2" id="KW-0378">Hydrolase</keyword>
<dbReference type="Pfam" id="PF12697">
    <property type="entry name" value="Abhydrolase_6"/>
    <property type="match status" value="1"/>
</dbReference>
<name>A0ABU5YYV2_9MYCO</name>